<proteinExistence type="predicted"/>
<accession>A0ABZ1SNV8</accession>
<feature type="region of interest" description="Disordered" evidence="1">
    <location>
        <begin position="40"/>
        <end position="93"/>
    </location>
</feature>
<dbReference type="EMBL" id="CP108085">
    <property type="protein sequence ID" value="WUP74698.1"/>
    <property type="molecule type" value="Genomic_DNA"/>
</dbReference>
<feature type="signal peptide" evidence="2">
    <location>
        <begin position="1"/>
        <end position="30"/>
    </location>
</feature>
<dbReference type="Proteomes" id="UP001432011">
    <property type="component" value="Chromosome"/>
</dbReference>
<keyword evidence="4" id="KW-1185">Reference proteome</keyword>
<name>A0ABZ1SNV8_9ACTN</name>
<keyword evidence="2" id="KW-0732">Signal</keyword>
<evidence type="ECO:0000256" key="2">
    <source>
        <dbReference type="SAM" id="SignalP"/>
    </source>
</evidence>
<evidence type="ECO:0008006" key="5">
    <source>
        <dbReference type="Google" id="ProtNLM"/>
    </source>
</evidence>
<organism evidence="3 4">
    <name type="scientific">Microbispora hainanensis</name>
    <dbReference type="NCBI Taxonomy" id="568844"/>
    <lineage>
        <taxon>Bacteria</taxon>
        <taxon>Bacillati</taxon>
        <taxon>Actinomycetota</taxon>
        <taxon>Actinomycetes</taxon>
        <taxon>Streptosporangiales</taxon>
        <taxon>Streptosporangiaceae</taxon>
        <taxon>Microbispora</taxon>
    </lineage>
</organism>
<dbReference type="RefSeq" id="WP_142646107.1">
    <property type="nucleotide sequence ID" value="NZ_CP108085.1"/>
</dbReference>
<sequence>MTCRRGSRAFLTGRIAGLLLAGTSASTAFIAGVVPLGAAADNGHGRGDRAVRNVTSTQGKDPQDRPGDRLSVSGDTRNHGYQHTSTNTAGGSSNVQNALCRRARVCNITQHVTVVGPTASPAPSAPAPSARPTPVPTVTVTVTVTPTPSPVAPPPPAPRVVSAPAPAPAPAPRPCPVARPLISVDARAGVSGTGLLHGLVSLSVLAVARPCPGAIG</sequence>
<gene>
    <name evidence="3" type="ORF">OG913_35950</name>
</gene>
<evidence type="ECO:0000313" key="4">
    <source>
        <dbReference type="Proteomes" id="UP001432011"/>
    </source>
</evidence>
<reference evidence="3" key="1">
    <citation type="submission" date="2022-10" db="EMBL/GenBank/DDBJ databases">
        <title>The complete genomes of actinobacterial strains from the NBC collection.</title>
        <authorList>
            <person name="Joergensen T.S."/>
            <person name="Alvarez Arevalo M."/>
            <person name="Sterndorff E.B."/>
            <person name="Faurdal D."/>
            <person name="Vuksanovic O."/>
            <person name="Mourched A.-S."/>
            <person name="Charusanti P."/>
            <person name="Shaw S."/>
            <person name="Blin K."/>
            <person name="Weber T."/>
        </authorList>
    </citation>
    <scope>NUCLEOTIDE SEQUENCE</scope>
    <source>
        <strain evidence="3">NBC_00254</strain>
    </source>
</reference>
<evidence type="ECO:0000256" key="1">
    <source>
        <dbReference type="SAM" id="MobiDB-lite"/>
    </source>
</evidence>
<evidence type="ECO:0000313" key="3">
    <source>
        <dbReference type="EMBL" id="WUP74698.1"/>
    </source>
</evidence>
<feature type="chain" id="PRO_5047353287" description="DUF320 domain-containing protein" evidence="2">
    <location>
        <begin position="31"/>
        <end position="216"/>
    </location>
</feature>
<feature type="compositionally biased region" description="Polar residues" evidence="1">
    <location>
        <begin position="73"/>
        <end position="93"/>
    </location>
</feature>
<protein>
    <recommendedName>
        <fullName evidence="5">DUF320 domain-containing protein</fullName>
    </recommendedName>
</protein>